<gene>
    <name evidence="3" type="ORF">IL334_000996</name>
</gene>
<keyword evidence="4" id="KW-1185">Reference proteome</keyword>
<feature type="region of interest" description="Disordered" evidence="1">
    <location>
        <begin position="239"/>
        <end position="446"/>
    </location>
</feature>
<evidence type="ECO:0000256" key="2">
    <source>
        <dbReference type="SAM" id="SignalP"/>
    </source>
</evidence>
<dbReference type="Proteomes" id="UP001329825">
    <property type="component" value="Chromosome 1"/>
</dbReference>
<evidence type="ECO:0000313" key="3">
    <source>
        <dbReference type="EMBL" id="WRT64068.1"/>
    </source>
</evidence>
<feature type="chain" id="PRO_5045506221" description="WSC domain-containing protein" evidence="2">
    <location>
        <begin position="21"/>
        <end position="470"/>
    </location>
</feature>
<evidence type="ECO:0000313" key="4">
    <source>
        <dbReference type="Proteomes" id="UP001329825"/>
    </source>
</evidence>
<organism evidence="3 4">
    <name type="scientific">Kwoniella shivajii</name>
    <dbReference type="NCBI Taxonomy" id="564305"/>
    <lineage>
        <taxon>Eukaryota</taxon>
        <taxon>Fungi</taxon>
        <taxon>Dikarya</taxon>
        <taxon>Basidiomycota</taxon>
        <taxon>Agaricomycotina</taxon>
        <taxon>Tremellomycetes</taxon>
        <taxon>Tremellales</taxon>
        <taxon>Cryptococcaceae</taxon>
        <taxon>Kwoniella</taxon>
    </lineage>
</organism>
<evidence type="ECO:0008006" key="5">
    <source>
        <dbReference type="Google" id="ProtNLM"/>
    </source>
</evidence>
<feature type="compositionally biased region" description="Basic and acidic residues" evidence="1">
    <location>
        <begin position="269"/>
        <end position="353"/>
    </location>
</feature>
<dbReference type="RefSeq" id="XP_062788808.1">
    <property type="nucleotide sequence ID" value="XM_062932757.1"/>
</dbReference>
<feature type="compositionally biased region" description="Basic and acidic residues" evidence="1">
    <location>
        <begin position="362"/>
        <end position="446"/>
    </location>
</feature>
<proteinExistence type="predicted"/>
<accession>A0ABZ1CQW7</accession>
<dbReference type="GeneID" id="87953127"/>
<feature type="compositionally biased region" description="Basic and acidic residues" evidence="1">
    <location>
        <begin position="243"/>
        <end position="254"/>
    </location>
</feature>
<protein>
    <recommendedName>
        <fullName evidence="5">WSC domain-containing protein</fullName>
    </recommendedName>
</protein>
<feature type="signal peptide" evidence="2">
    <location>
        <begin position="1"/>
        <end position="20"/>
    </location>
</feature>
<reference evidence="3 4" key="1">
    <citation type="submission" date="2024-01" db="EMBL/GenBank/DDBJ databases">
        <title>Comparative genomics of Cryptococcus and Kwoniella reveals pathogenesis evolution and contrasting modes of karyotype evolution via chromosome fusion or intercentromeric recombination.</title>
        <authorList>
            <person name="Coelho M.A."/>
            <person name="David-Palma M."/>
            <person name="Shea T."/>
            <person name="Bowers K."/>
            <person name="McGinley-Smith S."/>
            <person name="Mohammad A.W."/>
            <person name="Gnirke A."/>
            <person name="Yurkov A.M."/>
            <person name="Nowrousian M."/>
            <person name="Sun S."/>
            <person name="Cuomo C.A."/>
            <person name="Heitman J."/>
        </authorList>
    </citation>
    <scope>NUCLEOTIDE SEQUENCE [LARGE SCALE GENOMIC DNA]</scope>
    <source>
        <strain evidence="3">CBS 11374</strain>
    </source>
</reference>
<name>A0ABZ1CQW7_9TREE</name>
<feature type="region of interest" description="Disordered" evidence="1">
    <location>
        <begin position="30"/>
        <end position="51"/>
    </location>
</feature>
<keyword evidence="2" id="KW-0732">Signal</keyword>
<evidence type="ECO:0000256" key="1">
    <source>
        <dbReference type="SAM" id="MobiDB-lite"/>
    </source>
</evidence>
<sequence>MYTSITHTLIPLSLLGCTLAGVIRIRGDDSSSDTDKHHDDHDKGNHHDHLPRQGSTEFIGCVSRTFFNLVAYDNDFDGDLSDQGDLAACLTHCVDKQFRYTYWDGDRKQCYCSPTQRPDAEQIRDNDAVTGQCKDRDALVALNNAKFIFGGCFNQSSVDTITSVARFSTTSVRDCFTFCDQPCRRQPIEVVGATPRYDPALYDFAYDCQCYGFSSADTPPLFTRVCGIDSIFGYSRTIYPDNDDQRKRVERGEYDGEDDHDYQYGYGKGHHEQDQGNDSEHDKNKGEEDHEEDHKDHKNDGEWHEDDYSPDHEYQNGKDDGYEHDNGKGYEHGKQDNEQDHHGKGNDYEYKDSDNEESGGTHNKDEDQHHEEGDEKFKNEPEKASYHKQIGDGQRKQGDEPDYDYDHVKEHEHHKGDDHSHGKNRDDDPDEAWHHKGGKYHDNNNDHYEYDYGYYRKGMSNPASTLCAYG</sequence>
<dbReference type="EMBL" id="CP141881">
    <property type="protein sequence ID" value="WRT64068.1"/>
    <property type="molecule type" value="Genomic_DNA"/>
</dbReference>